<evidence type="ECO:0008006" key="3">
    <source>
        <dbReference type="Google" id="ProtNLM"/>
    </source>
</evidence>
<sequence length="184" mass="20739">MTKSNRITIILLVVVFVLPVILAKFALENDWFNRGSTNRGELMEPPLDLSAVMTEAQPSWRILYVMPETCDVKCSNALYSLEQVWVALGRQAERAQATVLLTESSDVAFLSSLSEQNHLHLLTADQQNVNQVFKDVATDGIFIVDTLNNAMLRYPLQEQQEQAVMDSRDMLADLKKLLKLSRIG</sequence>
<evidence type="ECO:0000313" key="2">
    <source>
        <dbReference type="Proteomes" id="UP001234343"/>
    </source>
</evidence>
<reference evidence="1 2" key="1">
    <citation type="submission" date="2023-06" db="EMBL/GenBank/DDBJ databases">
        <title>Alteromonas sp. ASW11-36 isolated from intertidal sand.</title>
        <authorList>
            <person name="Li Y."/>
        </authorList>
    </citation>
    <scope>NUCLEOTIDE SEQUENCE [LARGE SCALE GENOMIC DNA]</scope>
    <source>
        <strain evidence="1 2">ASW11-36</strain>
    </source>
</reference>
<evidence type="ECO:0000313" key="1">
    <source>
        <dbReference type="EMBL" id="MDM7862044.1"/>
    </source>
</evidence>
<proteinExistence type="predicted"/>
<comment type="caution">
    <text evidence="1">The sequence shown here is derived from an EMBL/GenBank/DDBJ whole genome shotgun (WGS) entry which is preliminary data.</text>
</comment>
<organism evidence="1 2">
    <name type="scientific">Alteromonas arenosi</name>
    <dbReference type="NCBI Taxonomy" id="3055817"/>
    <lineage>
        <taxon>Bacteria</taxon>
        <taxon>Pseudomonadati</taxon>
        <taxon>Pseudomonadota</taxon>
        <taxon>Gammaproteobacteria</taxon>
        <taxon>Alteromonadales</taxon>
        <taxon>Alteromonadaceae</taxon>
        <taxon>Alteromonas/Salinimonas group</taxon>
        <taxon>Alteromonas</taxon>
    </lineage>
</organism>
<name>A0ABT7T0S1_9ALTE</name>
<dbReference type="RefSeq" id="WP_289366793.1">
    <property type="nucleotide sequence ID" value="NZ_JAUCBP010000013.1"/>
</dbReference>
<gene>
    <name evidence="1" type="ORF">QTP81_15680</name>
</gene>
<accession>A0ABT7T0S1</accession>
<dbReference type="Proteomes" id="UP001234343">
    <property type="component" value="Unassembled WGS sequence"/>
</dbReference>
<keyword evidence="2" id="KW-1185">Reference proteome</keyword>
<protein>
    <recommendedName>
        <fullName evidence="3">Transmembrane cytochrome oxidase associated protein</fullName>
    </recommendedName>
</protein>
<dbReference type="EMBL" id="JAUCBP010000013">
    <property type="protein sequence ID" value="MDM7862044.1"/>
    <property type="molecule type" value="Genomic_DNA"/>
</dbReference>